<dbReference type="Proteomes" id="UP000010988">
    <property type="component" value="Unassembled WGS sequence"/>
</dbReference>
<feature type="domain" description="AB hydrolase-1" evidence="1">
    <location>
        <begin position="28"/>
        <end position="144"/>
    </location>
</feature>
<keyword evidence="3" id="KW-1185">Reference proteome</keyword>
<dbReference type="AlphaFoldDB" id="L7KQ39"/>
<comment type="caution">
    <text evidence="2">The sequence shown here is derived from an EMBL/GenBank/DDBJ whole genome shotgun (WGS) entry which is preliminary data.</text>
</comment>
<evidence type="ECO:0000259" key="1">
    <source>
        <dbReference type="Pfam" id="PF00561"/>
    </source>
</evidence>
<dbReference type="RefSeq" id="WP_005179067.1">
    <property type="nucleotide sequence ID" value="NZ_BANR01000029.1"/>
</dbReference>
<proteinExistence type="predicted"/>
<dbReference type="Pfam" id="PF00561">
    <property type="entry name" value="Abhydrolase_1"/>
    <property type="match status" value="1"/>
</dbReference>
<dbReference type="Gene3D" id="3.40.50.1820">
    <property type="entry name" value="alpha/beta hydrolase"/>
    <property type="match status" value="1"/>
</dbReference>
<reference evidence="2 3" key="1">
    <citation type="submission" date="2012-12" db="EMBL/GenBank/DDBJ databases">
        <title>Whole genome shotgun sequence of Gordonia aichiensis NBRC 108223.</title>
        <authorList>
            <person name="Isaki-Nakamura S."/>
            <person name="Hosoyama A."/>
            <person name="Tsuchikane K."/>
            <person name="Ando Y."/>
            <person name="Baba S."/>
            <person name="Ohji S."/>
            <person name="Hamada M."/>
            <person name="Tamura T."/>
            <person name="Yamazoe A."/>
            <person name="Yamazaki S."/>
            <person name="Fujita N."/>
        </authorList>
    </citation>
    <scope>NUCLEOTIDE SEQUENCE [LARGE SCALE GENOMIC DNA]</scope>
    <source>
        <strain evidence="2 3">NBRC 108223</strain>
    </source>
</reference>
<evidence type="ECO:0000313" key="3">
    <source>
        <dbReference type="Proteomes" id="UP000010988"/>
    </source>
</evidence>
<keyword evidence="2" id="KW-0378">Hydrolase</keyword>
<dbReference type="STRING" id="1220583.GOACH_29_00320"/>
<dbReference type="InterPro" id="IPR029058">
    <property type="entry name" value="AB_hydrolase_fold"/>
</dbReference>
<dbReference type="PANTHER" id="PTHR43798">
    <property type="entry name" value="MONOACYLGLYCEROL LIPASE"/>
    <property type="match status" value="1"/>
</dbReference>
<name>L7KQ39_9ACTN</name>
<gene>
    <name evidence="2" type="ORF">GOACH_29_00320</name>
</gene>
<dbReference type="eggNOG" id="COG0596">
    <property type="taxonomic scope" value="Bacteria"/>
</dbReference>
<dbReference type="GO" id="GO:0016787">
    <property type="term" value="F:hydrolase activity"/>
    <property type="evidence" value="ECO:0007669"/>
    <property type="project" value="UniProtKB-KW"/>
</dbReference>
<protein>
    <submittedName>
        <fullName evidence="2">Putative hydrolase</fullName>
    </submittedName>
</protein>
<dbReference type="InterPro" id="IPR000073">
    <property type="entry name" value="AB_hydrolase_1"/>
</dbReference>
<dbReference type="InterPro" id="IPR050266">
    <property type="entry name" value="AB_hydrolase_sf"/>
</dbReference>
<organism evidence="2 3">
    <name type="scientific">Gordonia aichiensis NBRC 108223</name>
    <dbReference type="NCBI Taxonomy" id="1220583"/>
    <lineage>
        <taxon>Bacteria</taxon>
        <taxon>Bacillati</taxon>
        <taxon>Actinomycetota</taxon>
        <taxon>Actinomycetes</taxon>
        <taxon>Mycobacteriales</taxon>
        <taxon>Gordoniaceae</taxon>
        <taxon>Gordonia</taxon>
    </lineage>
</organism>
<dbReference type="EMBL" id="BANR01000029">
    <property type="protein sequence ID" value="GAC50744.1"/>
    <property type="molecule type" value="Genomic_DNA"/>
</dbReference>
<dbReference type="SUPFAM" id="SSF53474">
    <property type="entry name" value="alpha/beta-Hydrolases"/>
    <property type="match status" value="1"/>
</dbReference>
<accession>L7KQ39</accession>
<evidence type="ECO:0000313" key="2">
    <source>
        <dbReference type="EMBL" id="GAC50744.1"/>
    </source>
</evidence>
<sequence>MTQPDIRFAYAPTPLGQLHYAEAGSGSPVLLLHQTPRSWDEYREVLPLLGRHRRAIAMDMYGFGMSAKPAPGTAHTIENFAEGAMALADALELDTFAVLGHHTGMFVASEVAARAPARVSAAVFSAGEYADNEFRATVSREMRGDGDPDSAAGDVDVAPIQEDGSHLMTLWAKRYPLYPTGRPDVLNRYIRDALAPGVDPAEGHRACARYVMEERVELVTAPVLLLANTADPVSYPHTDRVAEAYVNAKSVEVVEIAGGTVPVMEHKTADVVSAVEAFLDGVGA</sequence>